<dbReference type="SUPFAM" id="SSF46955">
    <property type="entry name" value="Putative DNA-binding domain"/>
    <property type="match status" value="1"/>
</dbReference>
<evidence type="ECO:0000259" key="3">
    <source>
        <dbReference type="PROSITE" id="PS50937"/>
    </source>
</evidence>
<proteinExistence type="predicted"/>
<dbReference type="Pfam" id="PF06445">
    <property type="entry name" value="GyrI-like"/>
    <property type="match status" value="1"/>
</dbReference>
<evidence type="ECO:0000256" key="1">
    <source>
        <dbReference type="ARBA" id="ARBA00023125"/>
    </source>
</evidence>
<dbReference type="PANTHER" id="PTHR30204:SF97">
    <property type="entry name" value="MERR FAMILY REGULATORY PROTEIN"/>
    <property type="match status" value="1"/>
</dbReference>
<evidence type="ECO:0000256" key="2">
    <source>
        <dbReference type="SAM" id="Coils"/>
    </source>
</evidence>
<evidence type="ECO:0000313" key="5">
    <source>
        <dbReference type="Proteomes" id="UP000614200"/>
    </source>
</evidence>
<feature type="coiled-coil region" evidence="2">
    <location>
        <begin position="72"/>
        <end position="99"/>
    </location>
</feature>
<dbReference type="RefSeq" id="WP_194700620.1">
    <property type="nucleotide sequence ID" value="NZ_JADKNH010000002.1"/>
</dbReference>
<dbReference type="InterPro" id="IPR009061">
    <property type="entry name" value="DNA-bd_dom_put_sf"/>
</dbReference>
<dbReference type="InterPro" id="IPR029442">
    <property type="entry name" value="GyrI-like"/>
</dbReference>
<dbReference type="PANTHER" id="PTHR30204">
    <property type="entry name" value="REDOX-CYCLING DRUG-SENSING TRANSCRIPTIONAL ACTIVATOR SOXR"/>
    <property type="match status" value="1"/>
</dbReference>
<keyword evidence="1" id="KW-0238">DNA-binding</keyword>
<dbReference type="InterPro" id="IPR000551">
    <property type="entry name" value="MerR-type_HTH_dom"/>
</dbReference>
<organism evidence="4 5">
    <name type="scientific">Fusibacter ferrireducens</name>
    <dbReference type="NCBI Taxonomy" id="2785058"/>
    <lineage>
        <taxon>Bacteria</taxon>
        <taxon>Bacillati</taxon>
        <taxon>Bacillota</taxon>
        <taxon>Clostridia</taxon>
        <taxon>Eubacteriales</taxon>
        <taxon>Eubacteriales Family XII. Incertae Sedis</taxon>
        <taxon>Fusibacter</taxon>
    </lineage>
</organism>
<dbReference type="Gene3D" id="1.10.1660.10">
    <property type="match status" value="1"/>
</dbReference>
<protein>
    <submittedName>
        <fullName evidence="4">GyrI-like domain-containing protein</fullName>
    </submittedName>
</protein>
<comment type="caution">
    <text evidence="4">The sequence shown here is derived from an EMBL/GenBank/DDBJ whole genome shotgun (WGS) entry which is preliminary data.</text>
</comment>
<name>A0ABR9ZQG9_9FIRM</name>
<dbReference type="Proteomes" id="UP000614200">
    <property type="component" value="Unassembled WGS sequence"/>
</dbReference>
<dbReference type="InterPro" id="IPR010499">
    <property type="entry name" value="AraC_E-bd"/>
</dbReference>
<gene>
    <name evidence="4" type="ORF">ISU02_04635</name>
</gene>
<dbReference type="Pfam" id="PF13411">
    <property type="entry name" value="MerR_1"/>
    <property type="match status" value="1"/>
</dbReference>
<keyword evidence="5" id="KW-1185">Reference proteome</keyword>
<dbReference type="InterPro" id="IPR047057">
    <property type="entry name" value="MerR_fam"/>
</dbReference>
<dbReference type="PROSITE" id="PS50937">
    <property type="entry name" value="HTH_MERR_2"/>
    <property type="match status" value="1"/>
</dbReference>
<evidence type="ECO:0000313" key="4">
    <source>
        <dbReference type="EMBL" id="MBF4692388.1"/>
    </source>
</evidence>
<keyword evidence="2" id="KW-0175">Coiled coil</keyword>
<dbReference type="SMART" id="SM00871">
    <property type="entry name" value="AraC_E_bind"/>
    <property type="match status" value="1"/>
</dbReference>
<dbReference type="InterPro" id="IPR011256">
    <property type="entry name" value="Reg_factor_effector_dom_sf"/>
</dbReference>
<dbReference type="EMBL" id="JADKNH010000002">
    <property type="protein sequence ID" value="MBF4692388.1"/>
    <property type="molecule type" value="Genomic_DNA"/>
</dbReference>
<dbReference type="SUPFAM" id="SSF55136">
    <property type="entry name" value="Probable bacterial effector-binding domain"/>
    <property type="match status" value="1"/>
</dbReference>
<accession>A0ABR9ZQG9</accession>
<reference evidence="4 5" key="1">
    <citation type="submission" date="2020-11" db="EMBL/GenBank/DDBJ databases">
        <title>Fusibacter basophilias sp. nov.</title>
        <authorList>
            <person name="Qiu D."/>
        </authorList>
    </citation>
    <scope>NUCLEOTIDE SEQUENCE [LARGE SCALE GENOMIC DNA]</scope>
    <source>
        <strain evidence="4 5">Q10-2</strain>
    </source>
</reference>
<dbReference type="SMART" id="SM00422">
    <property type="entry name" value="HTH_MERR"/>
    <property type="match status" value="1"/>
</dbReference>
<sequence>MYKIGEFSKITFLSVKTLRYYNEIKLLVPAKIDEATGYRYYDDENFQKAMMIKTLRRFNFSIQELLEVLPRIDHMDDLADFLLEKHEQLETQVTMIKRDQKALIKEVNYMKEVKAVSKLYEVEIVNMPAVKVACLRYKGRYEDLGIYIGKLYKAAGMNAEGAPFSLYYDEDYMEADADIEVAVPVKKEVKKDEVKTRMLPEIRCVKYVHVGPYEHLSNSYKIITDYIKANKLETYTPSREVYRKGPGMLMKGNPEKYETEILIPIK</sequence>
<dbReference type="Gene3D" id="3.20.80.10">
    <property type="entry name" value="Regulatory factor, effector binding domain"/>
    <property type="match status" value="1"/>
</dbReference>
<feature type="domain" description="HTH merR-type" evidence="3">
    <location>
        <begin position="1"/>
        <end position="68"/>
    </location>
</feature>